<evidence type="ECO:0000313" key="3">
    <source>
        <dbReference type="Proteomes" id="UP000266861"/>
    </source>
</evidence>
<dbReference type="InterPro" id="IPR015915">
    <property type="entry name" value="Kelch-typ_b-propeller"/>
</dbReference>
<dbReference type="SUPFAM" id="SSF50965">
    <property type="entry name" value="Galactose oxidase, central domain"/>
    <property type="match status" value="1"/>
</dbReference>
<feature type="chain" id="PRO_5017268971" description="Galactose oxidase" evidence="1">
    <location>
        <begin position="24"/>
        <end position="166"/>
    </location>
</feature>
<keyword evidence="1" id="KW-0732">Signal</keyword>
<dbReference type="OrthoDB" id="432528at2759"/>
<organism evidence="2 3">
    <name type="scientific">Diversispora epigaea</name>
    <dbReference type="NCBI Taxonomy" id="1348612"/>
    <lineage>
        <taxon>Eukaryota</taxon>
        <taxon>Fungi</taxon>
        <taxon>Fungi incertae sedis</taxon>
        <taxon>Mucoromycota</taxon>
        <taxon>Glomeromycotina</taxon>
        <taxon>Glomeromycetes</taxon>
        <taxon>Diversisporales</taxon>
        <taxon>Diversisporaceae</taxon>
        <taxon>Diversispora</taxon>
    </lineage>
</organism>
<dbReference type="EMBL" id="PQFF01000127">
    <property type="protein sequence ID" value="RHZ80416.1"/>
    <property type="molecule type" value="Genomic_DNA"/>
</dbReference>
<evidence type="ECO:0000313" key="2">
    <source>
        <dbReference type="EMBL" id="RHZ80416.1"/>
    </source>
</evidence>
<dbReference type="InterPro" id="IPR011043">
    <property type="entry name" value="Gal_Oxase/kelch_b-propeller"/>
</dbReference>
<comment type="caution">
    <text evidence="2">The sequence shown here is derived from an EMBL/GenBank/DDBJ whole genome shotgun (WGS) entry which is preliminary data.</text>
</comment>
<gene>
    <name evidence="2" type="ORF">Glove_136g77</name>
</gene>
<keyword evidence="3" id="KW-1185">Reference proteome</keyword>
<dbReference type="AlphaFoldDB" id="A0A397J338"/>
<dbReference type="Gene3D" id="2.120.10.80">
    <property type="entry name" value="Kelch-type beta propeller"/>
    <property type="match status" value="1"/>
</dbReference>
<reference evidence="2 3" key="1">
    <citation type="submission" date="2018-08" db="EMBL/GenBank/DDBJ databases">
        <title>Genome and evolution of the arbuscular mycorrhizal fungus Diversispora epigaea (formerly Glomus versiforme) and its bacterial endosymbionts.</title>
        <authorList>
            <person name="Sun X."/>
            <person name="Fei Z."/>
            <person name="Harrison M."/>
        </authorList>
    </citation>
    <scope>NUCLEOTIDE SEQUENCE [LARGE SCALE GENOMIC DNA]</scope>
    <source>
        <strain evidence="2 3">IT104</strain>
    </source>
</reference>
<name>A0A397J338_9GLOM</name>
<proteinExistence type="predicted"/>
<evidence type="ECO:0000256" key="1">
    <source>
        <dbReference type="SAM" id="SignalP"/>
    </source>
</evidence>
<protein>
    <recommendedName>
        <fullName evidence="4">Galactose oxidase</fullName>
    </recommendedName>
</protein>
<feature type="signal peptide" evidence="1">
    <location>
        <begin position="1"/>
        <end position="23"/>
    </location>
</feature>
<accession>A0A397J338</accession>
<evidence type="ECO:0008006" key="4">
    <source>
        <dbReference type="Google" id="ProtNLM"/>
    </source>
</evidence>
<sequence>MYLPFKLFKLNFCTLILINSILCYNPSERFLHNSIIIDDKLLVFSGYTNKSYYYAYYTSEFFYLDLSKSFDNNNITWKIIPDNGLPVSVYHSTVVSSLDDSTIYLIGGFMRNKDTLNYDYSNLVYTYDYPTSTWSVPILGGDSFPPLHNIKGIIDKSGKIYIHGEY</sequence>
<dbReference type="Proteomes" id="UP000266861">
    <property type="component" value="Unassembled WGS sequence"/>
</dbReference>